<gene>
    <name evidence="1" type="ORF">K444DRAFT_647567</name>
</gene>
<dbReference type="OrthoDB" id="2130169at2759"/>
<reference evidence="1 2" key="1">
    <citation type="submission" date="2016-04" db="EMBL/GenBank/DDBJ databases">
        <title>A degradative enzymes factory behind the ericoid mycorrhizal symbiosis.</title>
        <authorList>
            <consortium name="DOE Joint Genome Institute"/>
            <person name="Martino E."/>
            <person name="Morin E."/>
            <person name="Grelet G."/>
            <person name="Kuo A."/>
            <person name="Kohler A."/>
            <person name="Daghino S."/>
            <person name="Barry K."/>
            <person name="Choi C."/>
            <person name="Cichocki N."/>
            <person name="Clum A."/>
            <person name="Copeland A."/>
            <person name="Hainaut M."/>
            <person name="Haridas S."/>
            <person name="Labutti K."/>
            <person name="Lindquist E."/>
            <person name="Lipzen A."/>
            <person name="Khouja H.-R."/>
            <person name="Murat C."/>
            <person name="Ohm R."/>
            <person name="Olson A."/>
            <person name="Spatafora J."/>
            <person name="Veneault-Fourrey C."/>
            <person name="Henrissat B."/>
            <person name="Grigoriev I."/>
            <person name="Martin F."/>
            <person name="Perotto S."/>
        </authorList>
    </citation>
    <scope>NUCLEOTIDE SEQUENCE [LARGE SCALE GENOMIC DNA]</scope>
    <source>
        <strain evidence="1 2">E</strain>
    </source>
</reference>
<dbReference type="InterPro" id="IPR036291">
    <property type="entry name" value="NAD(P)-bd_dom_sf"/>
</dbReference>
<dbReference type="InParanoid" id="A0A2J6SKV5"/>
<proteinExistence type="predicted"/>
<evidence type="ECO:0000313" key="2">
    <source>
        <dbReference type="Proteomes" id="UP000235371"/>
    </source>
</evidence>
<accession>A0A2J6SKV5</accession>
<dbReference type="GO" id="GO:0004029">
    <property type="term" value="F:aldehyde dehydrogenase (NAD+) activity"/>
    <property type="evidence" value="ECO:0007669"/>
    <property type="project" value="TreeGrafter"/>
</dbReference>
<dbReference type="SUPFAM" id="SSF51735">
    <property type="entry name" value="NAD(P)-binding Rossmann-fold domains"/>
    <property type="match status" value="1"/>
</dbReference>
<protein>
    <submittedName>
        <fullName evidence="1">NAD(P)-binding protein</fullName>
    </submittedName>
</protein>
<dbReference type="PANTHER" id="PTHR48079">
    <property type="entry name" value="PROTEIN YEEZ"/>
    <property type="match status" value="1"/>
</dbReference>
<keyword evidence="2" id="KW-1185">Reference proteome</keyword>
<dbReference type="InterPro" id="IPR051783">
    <property type="entry name" value="NAD(P)-dependent_oxidoreduct"/>
</dbReference>
<dbReference type="RefSeq" id="XP_024728313.1">
    <property type="nucleotide sequence ID" value="XM_024885358.1"/>
</dbReference>
<dbReference type="GO" id="GO:0005737">
    <property type="term" value="C:cytoplasm"/>
    <property type="evidence" value="ECO:0007669"/>
    <property type="project" value="TreeGrafter"/>
</dbReference>
<dbReference type="GeneID" id="36593435"/>
<dbReference type="STRING" id="1095630.A0A2J6SKV5"/>
<evidence type="ECO:0000313" key="1">
    <source>
        <dbReference type="EMBL" id="PMD51409.1"/>
    </source>
</evidence>
<dbReference type="AlphaFoldDB" id="A0A2J6SKV5"/>
<organism evidence="1 2">
    <name type="scientific">Hyaloscypha bicolor E</name>
    <dbReference type="NCBI Taxonomy" id="1095630"/>
    <lineage>
        <taxon>Eukaryota</taxon>
        <taxon>Fungi</taxon>
        <taxon>Dikarya</taxon>
        <taxon>Ascomycota</taxon>
        <taxon>Pezizomycotina</taxon>
        <taxon>Leotiomycetes</taxon>
        <taxon>Helotiales</taxon>
        <taxon>Hyaloscyphaceae</taxon>
        <taxon>Hyaloscypha</taxon>
        <taxon>Hyaloscypha bicolor</taxon>
    </lineage>
</organism>
<dbReference type="Proteomes" id="UP000235371">
    <property type="component" value="Unassembled WGS sequence"/>
</dbReference>
<dbReference type="EMBL" id="KZ613912">
    <property type="protein sequence ID" value="PMD51409.1"/>
    <property type="molecule type" value="Genomic_DNA"/>
</dbReference>
<name>A0A2J6SKV5_9HELO</name>
<dbReference type="Gene3D" id="3.40.50.720">
    <property type="entry name" value="NAD(P)-binding Rossmann-like Domain"/>
    <property type="match status" value="2"/>
</dbReference>
<sequence length="319" mass="34619">MSTKKLFITGATGYIGGSALEGILNQFPNILATALLRSSSAEFKARYPNIEIVLGDFDAFEVIEKSAEDADIVIHTGDSDHPGCAAAILSGLQKKTTPSFLIHLTGTGCISDEQIHEIYDLPDSAKHHVIDKDIMNASNGLLKTACICPPDIYGQSSAVGTRATFLVPEYVRVAMENKVAFYLGKGENMRAVTYIDDVVDLFVILVGQALQGGGSAQWGREGFYFAVSGEARWIDAAEAVNRIGLQQGWLPAESKPVSWTEAQVNAIFPHMPGMALYLWGSNSRAESVRARNLGWKPHGPSFWESLEEDVSIAVAKLRK</sequence>
<dbReference type="PANTHER" id="PTHR48079:SF6">
    <property type="entry name" value="NAD(P)-BINDING DOMAIN-CONTAINING PROTEIN-RELATED"/>
    <property type="match status" value="1"/>
</dbReference>